<dbReference type="Pfam" id="PF02492">
    <property type="entry name" value="cobW"/>
    <property type="match status" value="1"/>
</dbReference>
<reference evidence="10" key="1">
    <citation type="journal article" date="2021" name="Proc. Natl. Acad. Sci. U.S.A.">
        <title>Three genomes in the algal genus Volvox reveal the fate of a haploid sex-determining region after a transition to homothallism.</title>
        <authorList>
            <person name="Yamamoto K."/>
            <person name="Hamaji T."/>
            <person name="Kawai-Toyooka H."/>
            <person name="Matsuzaki R."/>
            <person name="Takahashi F."/>
            <person name="Nishimura Y."/>
            <person name="Kawachi M."/>
            <person name="Noguchi H."/>
            <person name="Minakuchi Y."/>
            <person name="Umen J.G."/>
            <person name="Toyoda A."/>
            <person name="Nozaki H."/>
        </authorList>
    </citation>
    <scope>NUCLEOTIDE SEQUENCE</scope>
    <source>
        <strain evidence="11">NIES-3785</strain>
        <strain evidence="10">NIES-3786</strain>
    </source>
</reference>
<dbReference type="SMART" id="SM00833">
    <property type="entry name" value="CobW_C"/>
    <property type="match status" value="1"/>
</dbReference>
<dbReference type="Proteomes" id="UP000747110">
    <property type="component" value="Unassembled WGS sequence"/>
</dbReference>
<dbReference type="PANTHER" id="PTHR13748:SF31">
    <property type="entry name" value="ZINC-REGULATED GTPASE METALLOPROTEIN ACTIVATOR 1A-RELATED"/>
    <property type="match status" value="1"/>
</dbReference>
<dbReference type="GO" id="GO:0005737">
    <property type="term" value="C:cytoplasm"/>
    <property type="evidence" value="ECO:0007669"/>
    <property type="project" value="TreeGrafter"/>
</dbReference>
<dbReference type="InterPro" id="IPR027417">
    <property type="entry name" value="P-loop_NTPase"/>
</dbReference>
<dbReference type="EMBL" id="BNCQ01000021">
    <property type="protein sequence ID" value="GIM06266.1"/>
    <property type="molecule type" value="Genomic_DNA"/>
</dbReference>
<keyword evidence="4" id="KW-0342">GTP-binding</keyword>
<dbReference type="InterPro" id="IPR011629">
    <property type="entry name" value="CobW-like_C"/>
</dbReference>
<dbReference type="Gene3D" id="3.40.50.300">
    <property type="entry name" value="P-loop containing nucleotide triphosphate hydrolases"/>
    <property type="match status" value="1"/>
</dbReference>
<name>A0A8J4CMS6_9CHLO</name>
<evidence type="ECO:0000256" key="3">
    <source>
        <dbReference type="ARBA" id="ARBA00022833"/>
    </source>
</evidence>
<evidence type="ECO:0000256" key="8">
    <source>
        <dbReference type="SAM" id="MobiDB-lite"/>
    </source>
</evidence>
<dbReference type="Gene3D" id="3.30.1220.10">
    <property type="entry name" value="CobW-like, C-terminal domain"/>
    <property type="match status" value="1"/>
</dbReference>
<dbReference type="Proteomes" id="UP000722791">
    <property type="component" value="Unassembled WGS sequence"/>
</dbReference>
<dbReference type="SUPFAM" id="SSF90002">
    <property type="entry name" value="Hypothetical protein YjiA, C-terminal domain"/>
    <property type="match status" value="1"/>
</dbReference>
<dbReference type="AlphaFoldDB" id="A0A8J4CMS6"/>
<dbReference type="OrthoDB" id="258627at2759"/>
<proteinExistence type="inferred from homology"/>
<keyword evidence="2" id="KW-0378">Hydrolase</keyword>
<evidence type="ECO:0000313" key="10">
    <source>
        <dbReference type="EMBL" id="GIL85440.1"/>
    </source>
</evidence>
<feature type="region of interest" description="Disordered" evidence="8">
    <location>
        <begin position="490"/>
        <end position="526"/>
    </location>
</feature>
<comment type="catalytic activity">
    <reaction evidence="7">
        <text>GTP + H2O = GDP + phosphate + H(+)</text>
        <dbReference type="Rhea" id="RHEA:19669"/>
        <dbReference type="ChEBI" id="CHEBI:15377"/>
        <dbReference type="ChEBI" id="CHEBI:15378"/>
        <dbReference type="ChEBI" id="CHEBI:37565"/>
        <dbReference type="ChEBI" id="CHEBI:43474"/>
        <dbReference type="ChEBI" id="CHEBI:58189"/>
    </reaction>
    <physiologicalReaction direction="left-to-right" evidence="7">
        <dbReference type="Rhea" id="RHEA:19670"/>
    </physiologicalReaction>
</comment>
<keyword evidence="1" id="KW-0547">Nucleotide-binding</keyword>
<dbReference type="SUPFAM" id="SSF52540">
    <property type="entry name" value="P-loop containing nucleoside triphosphate hydrolases"/>
    <property type="match status" value="1"/>
</dbReference>
<accession>A0A8J4CMS6</accession>
<evidence type="ECO:0000256" key="7">
    <source>
        <dbReference type="ARBA" id="ARBA00049117"/>
    </source>
</evidence>
<dbReference type="GO" id="GO:0005525">
    <property type="term" value="F:GTP binding"/>
    <property type="evidence" value="ECO:0007669"/>
    <property type="project" value="UniProtKB-KW"/>
</dbReference>
<gene>
    <name evidence="10" type="ORF">Vretifemale_13958</name>
    <name evidence="11" type="ORF">Vretimale_10620</name>
</gene>
<evidence type="ECO:0000259" key="9">
    <source>
        <dbReference type="SMART" id="SM00833"/>
    </source>
</evidence>
<dbReference type="CDD" id="cd03112">
    <property type="entry name" value="CobW-like"/>
    <property type="match status" value="1"/>
</dbReference>
<evidence type="ECO:0000256" key="4">
    <source>
        <dbReference type="ARBA" id="ARBA00023134"/>
    </source>
</evidence>
<evidence type="ECO:0000256" key="2">
    <source>
        <dbReference type="ARBA" id="ARBA00022801"/>
    </source>
</evidence>
<evidence type="ECO:0000256" key="6">
    <source>
        <dbReference type="ARBA" id="ARBA00034320"/>
    </source>
</evidence>
<evidence type="ECO:0000256" key="5">
    <source>
        <dbReference type="ARBA" id="ARBA00023186"/>
    </source>
</evidence>
<feature type="compositionally biased region" description="Basic and acidic residues" evidence="8">
    <location>
        <begin position="511"/>
        <end position="526"/>
    </location>
</feature>
<comment type="similarity">
    <text evidence="6">Belongs to the SIMIBI class G3E GTPase family. ZNG1 subfamily.</text>
</comment>
<protein>
    <recommendedName>
        <fullName evidence="9">CobW C-terminal domain-containing protein</fullName>
    </recommendedName>
</protein>
<dbReference type="EMBL" id="BNCP01000032">
    <property type="protein sequence ID" value="GIL85440.1"/>
    <property type="molecule type" value="Genomic_DNA"/>
</dbReference>
<feature type="region of interest" description="Disordered" evidence="8">
    <location>
        <begin position="260"/>
        <end position="293"/>
    </location>
</feature>
<dbReference type="PANTHER" id="PTHR13748">
    <property type="entry name" value="COBW-RELATED"/>
    <property type="match status" value="1"/>
</dbReference>
<keyword evidence="3" id="KW-0862">Zinc</keyword>
<keyword evidence="12" id="KW-1185">Reference proteome</keyword>
<organism evidence="10 12">
    <name type="scientific">Volvox reticuliferus</name>
    <dbReference type="NCBI Taxonomy" id="1737510"/>
    <lineage>
        <taxon>Eukaryota</taxon>
        <taxon>Viridiplantae</taxon>
        <taxon>Chlorophyta</taxon>
        <taxon>core chlorophytes</taxon>
        <taxon>Chlorophyceae</taxon>
        <taxon>CS clade</taxon>
        <taxon>Chlamydomonadales</taxon>
        <taxon>Volvocaceae</taxon>
        <taxon>Volvox</taxon>
    </lineage>
</organism>
<dbReference type="Pfam" id="PF07683">
    <property type="entry name" value="CobW_C"/>
    <property type="match status" value="1"/>
</dbReference>
<evidence type="ECO:0000313" key="11">
    <source>
        <dbReference type="EMBL" id="GIM06266.1"/>
    </source>
</evidence>
<feature type="domain" description="CobW C-terminal" evidence="9">
    <location>
        <begin position="395"/>
        <end position="492"/>
    </location>
</feature>
<keyword evidence="5" id="KW-0143">Chaperone</keyword>
<dbReference type="InterPro" id="IPR003495">
    <property type="entry name" value="CobW/HypB/UreG_nucleotide-bd"/>
</dbReference>
<sequence>MDDEDAPLALVLDEISETTRPKDGVQPERSTVPVTIVTGFLGSGKTTLIRHILTGNHGYRIAVILNEFGEEVGIESSFVQSDEGLQRHDGEWVELTNGCMCCAVKSDFLQALESLLDRPGGRHFDYILIETSGLANPGPIATALWTDAELESQVNLDGVVTVVDAVNIDRQLHEPRPRGVVNEAQVQVAYADIVVLNKLDLAEEEALIRAEADIRAINSSVTIVRTQRSIVDLGLILNRNGYSHKGDLVLPPIAEADDEVEMGNAPSGHFGATTPERTSHAGDPPGRRRSATVSCCSSRAHSFHSRSGTASAIAAAAAAAVAACGGGGGGASSSGPGSTDMSPAGSMVPPSSLLAAAATAAAAATTSWTAPRTSTQGSSQAASESDADHIHDNQVSTVSLRCDQPVDMERFKSWVDHLLWDRDSRADEIYRMKGLLWVQGSEKKHMLQAVYELYDIVSGPEWQPDETRATRLVIIGRNLRPAAVRSSWTEFVGGPQPTEGPAQEQAALARQTKEASSTKEASDLEP</sequence>
<comment type="caution">
    <text evidence="10">The sequence shown here is derived from an EMBL/GenBank/DDBJ whole genome shotgun (WGS) entry which is preliminary data.</text>
</comment>
<feature type="region of interest" description="Disordered" evidence="8">
    <location>
        <begin position="367"/>
        <end position="392"/>
    </location>
</feature>
<evidence type="ECO:0000313" key="12">
    <source>
        <dbReference type="Proteomes" id="UP000747110"/>
    </source>
</evidence>
<evidence type="ECO:0000256" key="1">
    <source>
        <dbReference type="ARBA" id="ARBA00022741"/>
    </source>
</evidence>
<dbReference type="InterPro" id="IPR051316">
    <property type="entry name" value="Zinc-reg_GTPase_activator"/>
</dbReference>
<dbReference type="InterPro" id="IPR036627">
    <property type="entry name" value="CobW-likC_sf"/>
</dbReference>
<feature type="compositionally biased region" description="Polar residues" evidence="8">
    <location>
        <begin position="367"/>
        <end position="383"/>
    </location>
</feature>
<dbReference type="GO" id="GO:0016787">
    <property type="term" value="F:hydrolase activity"/>
    <property type="evidence" value="ECO:0007669"/>
    <property type="project" value="UniProtKB-KW"/>
</dbReference>
<feature type="region of interest" description="Disordered" evidence="8">
    <location>
        <begin position="325"/>
        <end position="348"/>
    </location>
</feature>